<dbReference type="InterPro" id="IPR005370">
    <property type="entry name" value="UPF0180"/>
</dbReference>
<dbReference type="OrthoDB" id="1954110at2"/>
<evidence type="ECO:0000313" key="1">
    <source>
        <dbReference type="EMBL" id="RCX16852.1"/>
    </source>
</evidence>
<dbReference type="AlphaFoldDB" id="A0A369B5Q9"/>
<dbReference type="EMBL" id="QPJT01000009">
    <property type="protein sequence ID" value="RCX16852.1"/>
    <property type="molecule type" value="Genomic_DNA"/>
</dbReference>
<proteinExistence type="predicted"/>
<protein>
    <submittedName>
        <fullName evidence="1">Uncharacterized protein UPF0180</fullName>
    </submittedName>
</protein>
<evidence type="ECO:0000313" key="2">
    <source>
        <dbReference type="Proteomes" id="UP000253034"/>
    </source>
</evidence>
<keyword evidence="2" id="KW-1185">Reference proteome</keyword>
<reference evidence="1 2" key="1">
    <citation type="submission" date="2018-07" db="EMBL/GenBank/DDBJ databases">
        <title>Genomic Encyclopedia of Type Strains, Phase IV (KMG-IV): sequencing the most valuable type-strain genomes for metagenomic binning, comparative biology and taxonomic classification.</title>
        <authorList>
            <person name="Goeker M."/>
        </authorList>
    </citation>
    <scope>NUCLEOTIDE SEQUENCE [LARGE SCALE GENOMIC DNA]</scope>
    <source>
        <strain evidence="1 2">DSM 27016</strain>
    </source>
</reference>
<dbReference type="Pfam" id="PF03698">
    <property type="entry name" value="UPF0180"/>
    <property type="match status" value="1"/>
</dbReference>
<name>A0A369B5Q9_9FIRM</name>
<comment type="caution">
    <text evidence="1">The sequence shown here is derived from an EMBL/GenBank/DDBJ whole genome shotgun (WGS) entry which is preliminary data.</text>
</comment>
<dbReference type="Proteomes" id="UP000253034">
    <property type="component" value="Unassembled WGS sequence"/>
</dbReference>
<dbReference type="RefSeq" id="WP_114297584.1">
    <property type="nucleotide sequence ID" value="NZ_QPJT01000009.1"/>
</dbReference>
<sequence>MVFIIIAVQKHLKDVIEGLKLKGHQVVDPESYNYPIDAVVYQGSSFEMSYISTNNMPQQSMGQRTSYGVFMLNCQGKSIETIDKMLRMRCYESLI</sequence>
<accession>A0A369B5Q9</accession>
<organism evidence="1 2">
    <name type="scientific">Anaerobacterium chartisolvens</name>
    <dbReference type="NCBI Taxonomy" id="1297424"/>
    <lineage>
        <taxon>Bacteria</taxon>
        <taxon>Bacillati</taxon>
        <taxon>Bacillota</taxon>
        <taxon>Clostridia</taxon>
        <taxon>Eubacteriales</taxon>
        <taxon>Oscillospiraceae</taxon>
        <taxon>Anaerobacterium</taxon>
    </lineage>
</organism>
<gene>
    <name evidence="1" type="ORF">DFR58_10979</name>
</gene>